<keyword evidence="1" id="KW-0732">Signal</keyword>
<evidence type="ECO:0000256" key="1">
    <source>
        <dbReference type="SAM" id="SignalP"/>
    </source>
</evidence>
<feature type="signal peptide" evidence="1">
    <location>
        <begin position="1"/>
        <end position="18"/>
    </location>
</feature>
<dbReference type="EMBL" id="JAMJEV010000011">
    <property type="protein sequence ID" value="MDO0824085.1"/>
    <property type="molecule type" value="Genomic_DNA"/>
</dbReference>
<comment type="caution">
    <text evidence="2">The sequence shown here is derived from an EMBL/GenBank/DDBJ whole genome shotgun (WGS) entry which is preliminary data.</text>
</comment>
<sequence length="284" mass="30473">MAISIAMLIQGFLTPVSATPVTKTMTIEFEETLQQSRSKTVTIPNLKSIELVNTNTGIVSHLMSGENVTINISGGSVTGTQPNPTKYSKTGTYTSASSYNSFLSTYPYSDGQYLGSIPKVNSYSQTYVSSGLPADSKTVTASGTFTVNTYNVWNGSSFDYDTTSSGSTYSYNSGGYSGILSLTGMSDGHDTYTGSTPTNPIVGGRYLTQITQYTATYSGNVSKPDTRVYSTMYYADYSGIVYAPGVDNLYSYTVTLSYIDNSDPTITTTLPSENSYFSKLNSAQ</sequence>
<dbReference type="Proteomes" id="UP001176021">
    <property type="component" value="Unassembled WGS sequence"/>
</dbReference>
<evidence type="ECO:0000313" key="3">
    <source>
        <dbReference type="Proteomes" id="UP001176021"/>
    </source>
</evidence>
<proteinExistence type="predicted"/>
<organism evidence="2 3">
    <name type="scientific">Desulfosporosinus nitroreducens</name>
    <dbReference type="NCBI Taxonomy" id="2018668"/>
    <lineage>
        <taxon>Bacteria</taxon>
        <taxon>Bacillati</taxon>
        <taxon>Bacillota</taxon>
        <taxon>Clostridia</taxon>
        <taxon>Eubacteriales</taxon>
        <taxon>Desulfitobacteriaceae</taxon>
        <taxon>Desulfosporosinus</taxon>
    </lineage>
</organism>
<reference evidence="2" key="1">
    <citation type="submission" date="2022-05" db="EMBL/GenBank/DDBJ databases">
        <title>Expanded diversity of anoxic marine methylotrophy in a Black Sea sulfate reducing microorganism.</title>
        <authorList>
            <person name="Fischer P.Q."/>
            <person name="Stams A.J.M."/>
            <person name="Villanueva L."/>
            <person name="Sousa D.Z."/>
        </authorList>
    </citation>
    <scope>NUCLEOTIDE SEQUENCE</scope>
    <source>
        <strain evidence="2">P130</strain>
    </source>
</reference>
<feature type="chain" id="PRO_5045133863" evidence="1">
    <location>
        <begin position="19"/>
        <end position="284"/>
    </location>
</feature>
<keyword evidence="3" id="KW-1185">Reference proteome</keyword>
<gene>
    <name evidence="2" type="ORF">M8H41_14680</name>
</gene>
<protein>
    <submittedName>
        <fullName evidence="2">Uncharacterized protein</fullName>
    </submittedName>
</protein>
<accession>A0ABT8QU17</accession>
<dbReference type="RefSeq" id="WP_302049125.1">
    <property type="nucleotide sequence ID" value="NZ_JAMJEV010000011.1"/>
</dbReference>
<evidence type="ECO:0000313" key="2">
    <source>
        <dbReference type="EMBL" id="MDO0824085.1"/>
    </source>
</evidence>
<name>A0ABT8QU17_9FIRM</name>